<feature type="non-terminal residue" evidence="1">
    <location>
        <position position="1"/>
    </location>
</feature>
<evidence type="ECO:0000313" key="2">
    <source>
        <dbReference type="Proteomes" id="UP000752696"/>
    </source>
</evidence>
<comment type="caution">
    <text evidence="1">The sequence shown here is derived from an EMBL/GenBank/DDBJ whole genome shotgun (WGS) entry which is preliminary data.</text>
</comment>
<organism evidence="1 2">
    <name type="scientific">Heterotrigona itama</name>
    <dbReference type="NCBI Taxonomy" id="395501"/>
    <lineage>
        <taxon>Eukaryota</taxon>
        <taxon>Metazoa</taxon>
        <taxon>Ecdysozoa</taxon>
        <taxon>Arthropoda</taxon>
        <taxon>Hexapoda</taxon>
        <taxon>Insecta</taxon>
        <taxon>Pterygota</taxon>
        <taxon>Neoptera</taxon>
        <taxon>Endopterygota</taxon>
        <taxon>Hymenoptera</taxon>
        <taxon>Apocrita</taxon>
        <taxon>Aculeata</taxon>
        <taxon>Apoidea</taxon>
        <taxon>Anthophila</taxon>
        <taxon>Apidae</taxon>
        <taxon>Heterotrigona</taxon>
    </lineage>
</organism>
<name>A0A6V7H9I3_9HYME</name>
<protein>
    <submittedName>
        <fullName evidence="1">Uncharacterized protein</fullName>
    </submittedName>
</protein>
<evidence type="ECO:0000313" key="1">
    <source>
        <dbReference type="EMBL" id="CAD1475548.1"/>
    </source>
</evidence>
<reference evidence="1" key="1">
    <citation type="submission" date="2020-07" db="EMBL/GenBank/DDBJ databases">
        <authorList>
            <person name="Nazaruddin N."/>
        </authorList>
    </citation>
    <scope>NUCLEOTIDE SEQUENCE</scope>
</reference>
<feature type="non-terminal residue" evidence="1">
    <location>
        <position position="98"/>
    </location>
</feature>
<keyword evidence="2" id="KW-1185">Reference proteome</keyword>
<gene>
    <name evidence="1" type="ORF">MHI_LOCUS581122</name>
</gene>
<dbReference type="Proteomes" id="UP000752696">
    <property type="component" value="Unassembled WGS sequence"/>
</dbReference>
<dbReference type="AlphaFoldDB" id="A0A6V7H9I3"/>
<dbReference type="EMBL" id="CAJDYZ010008583">
    <property type="protein sequence ID" value="CAD1475548.1"/>
    <property type="molecule type" value="Genomic_DNA"/>
</dbReference>
<proteinExistence type="predicted"/>
<sequence length="98" mass="11240">SESYQDKEATDQQTTWQHRYIPLFSLPPSCCLMSLTSSPTIIIDCNEAKAHLHFFAYSMLQHSCFEVSTIDGATPRIREKICRTLKTKKELNTELNCP</sequence>
<accession>A0A6V7H9I3</accession>